<gene>
    <name evidence="1" type="ORF">GKZ89_18295</name>
</gene>
<dbReference type="InterPro" id="IPR021598">
    <property type="entry name" value="DUF3221"/>
</dbReference>
<comment type="caution">
    <text evidence="1">The sequence shown here is derived from an EMBL/GenBank/DDBJ whole genome shotgun (WGS) entry which is preliminary data.</text>
</comment>
<dbReference type="EMBL" id="WMIB01000027">
    <property type="protein sequence ID" value="MTH55348.1"/>
    <property type="molecule type" value="Genomic_DNA"/>
</dbReference>
<organism evidence="1 2">
    <name type="scientific">Metabacillus mangrovi</name>
    <dbReference type="NCBI Taxonomy" id="1491830"/>
    <lineage>
        <taxon>Bacteria</taxon>
        <taxon>Bacillati</taxon>
        <taxon>Bacillota</taxon>
        <taxon>Bacilli</taxon>
        <taxon>Bacillales</taxon>
        <taxon>Bacillaceae</taxon>
        <taxon>Metabacillus</taxon>
    </lineage>
</organism>
<protein>
    <submittedName>
        <fullName evidence="1">DUF3221 domain-containing protein</fullName>
    </submittedName>
</protein>
<reference evidence="1 2" key="1">
    <citation type="journal article" date="2017" name="Int. J. Syst. Evol. Microbiol.">
        <title>Bacillus mangrovi sp. nov., isolated from a sediment sample from a mangrove forest.</title>
        <authorList>
            <person name="Gupta V."/>
            <person name="Singh P.K."/>
            <person name="Korpole S."/>
            <person name="Tanuku N.R.S."/>
            <person name="Pinnaka A.K."/>
        </authorList>
    </citation>
    <scope>NUCLEOTIDE SEQUENCE [LARGE SCALE GENOMIC DNA]</scope>
    <source>
        <strain evidence="1 2">KCTC 33872</strain>
    </source>
</reference>
<dbReference type="PROSITE" id="PS51257">
    <property type="entry name" value="PROKAR_LIPOPROTEIN"/>
    <property type="match status" value="1"/>
</dbReference>
<dbReference type="OrthoDB" id="2938500at2"/>
<dbReference type="InterPro" id="IPR012340">
    <property type="entry name" value="NA-bd_OB-fold"/>
</dbReference>
<evidence type="ECO:0000313" key="2">
    <source>
        <dbReference type="Proteomes" id="UP000434639"/>
    </source>
</evidence>
<accession>A0A7X2V6S9</accession>
<dbReference type="Pfam" id="PF11518">
    <property type="entry name" value="DUF3221"/>
    <property type="match status" value="1"/>
</dbReference>
<keyword evidence="2" id="KW-1185">Reference proteome</keyword>
<dbReference type="RefSeq" id="WP_155113847.1">
    <property type="nucleotide sequence ID" value="NZ_WMIB01000027.1"/>
</dbReference>
<name>A0A7X2V6S9_9BACI</name>
<dbReference type="Gene3D" id="2.40.50.140">
    <property type="entry name" value="Nucleic acid-binding proteins"/>
    <property type="match status" value="1"/>
</dbReference>
<dbReference type="AlphaFoldDB" id="A0A7X2V6S9"/>
<evidence type="ECO:0000313" key="1">
    <source>
        <dbReference type="EMBL" id="MTH55348.1"/>
    </source>
</evidence>
<sequence length="128" mass="14621">MRKLKYFFIISSLLFLLTGCNSDESLDISKKFYKPSADRTLIGVVYKGKEGTWLIEDANEVNLEGTDLEKIRKEFPKVVGISNGIKGVQSGDMIKIWYDFIRESNPPKTKVLKYQIYCRKGEKGGCIK</sequence>
<dbReference type="Proteomes" id="UP000434639">
    <property type="component" value="Unassembled WGS sequence"/>
</dbReference>
<proteinExistence type="predicted"/>